<keyword evidence="1" id="KW-0472">Membrane</keyword>
<gene>
    <name evidence="2" type="ORF">BAY60_18620</name>
</gene>
<evidence type="ECO:0000313" key="3">
    <source>
        <dbReference type="Proteomes" id="UP000249915"/>
    </source>
</evidence>
<protein>
    <recommendedName>
        <fullName evidence="4">SHOCT domain-containing protein</fullName>
    </recommendedName>
</protein>
<reference evidence="2 3" key="1">
    <citation type="submission" date="2016-07" db="EMBL/GenBank/DDBJ databases">
        <title>Draft genome sequence of Prauserella muralis DSM 45305, isolated from a mould-covered wall in an indoor environment.</title>
        <authorList>
            <person name="Ruckert C."/>
            <person name="Albersmeier A."/>
            <person name="Jiang C.-L."/>
            <person name="Jiang Y."/>
            <person name="Kalinowski J."/>
            <person name="Schneider O."/>
            <person name="Winkler A."/>
            <person name="Zotchev S.B."/>
        </authorList>
    </citation>
    <scope>NUCLEOTIDE SEQUENCE [LARGE SCALE GENOMIC DNA]</scope>
    <source>
        <strain evidence="2 3">DSM 45305</strain>
    </source>
</reference>
<dbReference type="AlphaFoldDB" id="A0A2V4AYP9"/>
<evidence type="ECO:0000256" key="1">
    <source>
        <dbReference type="SAM" id="Phobius"/>
    </source>
</evidence>
<keyword evidence="1" id="KW-1133">Transmembrane helix</keyword>
<accession>A0A2V4AYP9</accession>
<comment type="caution">
    <text evidence="2">The sequence shown here is derived from an EMBL/GenBank/DDBJ whole genome shotgun (WGS) entry which is preliminary data.</text>
</comment>
<name>A0A2V4AYP9_9PSEU</name>
<organism evidence="2 3">
    <name type="scientific">Prauserella muralis</name>
    <dbReference type="NCBI Taxonomy" id="588067"/>
    <lineage>
        <taxon>Bacteria</taxon>
        <taxon>Bacillati</taxon>
        <taxon>Actinomycetota</taxon>
        <taxon>Actinomycetes</taxon>
        <taxon>Pseudonocardiales</taxon>
        <taxon>Pseudonocardiaceae</taxon>
        <taxon>Prauserella</taxon>
    </lineage>
</organism>
<proteinExistence type="predicted"/>
<dbReference type="RefSeq" id="WP_245992687.1">
    <property type="nucleotide sequence ID" value="NZ_MASW01000003.1"/>
</dbReference>
<feature type="transmembrane region" description="Helical" evidence="1">
    <location>
        <begin position="12"/>
        <end position="37"/>
    </location>
</feature>
<keyword evidence="3" id="KW-1185">Reference proteome</keyword>
<dbReference type="EMBL" id="MASW01000003">
    <property type="protein sequence ID" value="PXY25391.1"/>
    <property type="molecule type" value="Genomic_DNA"/>
</dbReference>
<evidence type="ECO:0008006" key="4">
    <source>
        <dbReference type="Google" id="ProtNLM"/>
    </source>
</evidence>
<dbReference type="Proteomes" id="UP000249915">
    <property type="component" value="Unassembled WGS sequence"/>
</dbReference>
<evidence type="ECO:0000313" key="2">
    <source>
        <dbReference type="EMBL" id="PXY25391.1"/>
    </source>
</evidence>
<keyword evidence="1" id="KW-0812">Transmembrane</keyword>
<sequence>MIRVVDGMMGMGWWMLLWVLVVLAVLVLLAVGIGWLVRALTDRTRSAPAEDAAELELRRRYAAGEIDCDEYFKRRDDLTQGRSTRG</sequence>